<dbReference type="GO" id="GO:0000160">
    <property type="term" value="P:phosphorelay signal transduction system"/>
    <property type="evidence" value="ECO:0007669"/>
    <property type="project" value="UniProtKB-KW"/>
</dbReference>
<dbReference type="PANTHER" id="PTHR32071:SF57">
    <property type="entry name" value="C4-DICARBOXYLATE TRANSPORT TRANSCRIPTIONAL REGULATORY PROTEIN DCTD"/>
    <property type="match status" value="1"/>
</dbReference>
<evidence type="ECO:0000256" key="3">
    <source>
        <dbReference type="ARBA" id="ARBA00022840"/>
    </source>
</evidence>
<protein>
    <submittedName>
        <fullName evidence="12">Two-component system, NtrC family, C4-dicarboxylate transport response regulator DctD</fullName>
    </submittedName>
</protein>
<dbReference type="InterPro" id="IPR002197">
    <property type="entry name" value="HTH_Fis"/>
</dbReference>
<dbReference type="SUPFAM" id="SSF46689">
    <property type="entry name" value="Homeodomain-like"/>
    <property type="match status" value="1"/>
</dbReference>
<dbReference type="SUPFAM" id="SSF52540">
    <property type="entry name" value="P-loop containing nucleoside triphosphate hydrolases"/>
    <property type="match status" value="1"/>
</dbReference>
<evidence type="ECO:0000256" key="8">
    <source>
        <dbReference type="ARBA" id="ARBA00023163"/>
    </source>
</evidence>
<dbReference type="STRING" id="655353.SAMN04488056_10296"/>
<dbReference type="GO" id="GO:0006355">
    <property type="term" value="P:regulation of DNA-templated transcription"/>
    <property type="evidence" value="ECO:0007669"/>
    <property type="project" value="InterPro"/>
</dbReference>
<dbReference type="CDD" id="cd00009">
    <property type="entry name" value="AAA"/>
    <property type="match status" value="1"/>
</dbReference>
<name>A0A1I5C381_9HYPH</name>
<evidence type="ECO:0000256" key="2">
    <source>
        <dbReference type="ARBA" id="ARBA00022741"/>
    </source>
</evidence>
<keyword evidence="1 9" id="KW-0597">Phosphoprotein</keyword>
<dbReference type="PROSITE" id="PS00688">
    <property type="entry name" value="SIGMA54_INTERACT_3"/>
    <property type="match status" value="1"/>
</dbReference>
<dbReference type="EMBL" id="FOVR01000002">
    <property type="protein sequence ID" value="SFN81284.1"/>
    <property type="molecule type" value="Genomic_DNA"/>
</dbReference>
<evidence type="ECO:0000259" key="11">
    <source>
        <dbReference type="PROSITE" id="PS50110"/>
    </source>
</evidence>
<dbReference type="Gene3D" id="1.10.10.60">
    <property type="entry name" value="Homeodomain-like"/>
    <property type="match status" value="1"/>
</dbReference>
<dbReference type="Proteomes" id="UP000199236">
    <property type="component" value="Unassembled WGS sequence"/>
</dbReference>
<dbReference type="InterPro" id="IPR011006">
    <property type="entry name" value="CheY-like_superfamily"/>
</dbReference>
<evidence type="ECO:0000313" key="12">
    <source>
        <dbReference type="EMBL" id="SFN81284.1"/>
    </source>
</evidence>
<dbReference type="SMART" id="SM00382">
    <property type="entry name" value="AAA"/>
    <property type="match status" value="1"/>
</dbReference>
<dbReference type="PROSITE" id="PS50110">
    <property type="entry name" value="RESPONSE_REGULATORY"/>
    <property type="match status" value="1"/>
</dbReference>
<dbReference type="InterPro" id="IPR027417">
    <property type="entry name" value="P-loop_NTPase"/>
</dbReference>
<dbReference type="GO" id="GO:0043565">
    <property type="term" value="F:sequence-specific DNA binding"/>
    <property type="evidence" value="ECO:0007669"/>
    <property type="project" value="InterPro"/>
</dbReference>
<dbReference type="PRINTS" id="PR01590">
    <property type="entry name" value="HTHFIS"/>
</dbReference>
<dbReference type="Pfam" id="PF00072">
    <property type="entry name" value="Response_reg"/>
    <property type="match status" value="1"/>
</dbReference>
<dbReference type="InterPro" id="IPR025943">
    <property type="entry name" value="Sigma_54_int_dom_ATP-bd_2"/>
</dbReference>
<keyword evidence="8" id="KW-0804">Transcription</keyword>
<keyword evidence="7" id="KW-0010">Activator</keyword>
<dbReference type="GO" id="GO:0005524">
    <property type="term" value="F:ATP binding"/>
    <property type="evidence" value="ECO:0007669"/>
    <property type="project" value="UniProtKB-KW"/>
</dbReference>
<keyword evidence="3" id="KW-0067">ATP-binding</keyword>
<proteinExistence type="predicted"/>
<dbReference type="InterPro" id="IPR025944">
    <property type="entry name" value="Sigma_54_int_dom_CS"/>
</dbReference>
<dbReference type="FunFam" id="3.40.50.300:FF:000006">
    <property type="entry name" value="DNA-binding transcriptional regulator NtrC"/>
    <property type="match status" value="1"/>
</dbReference>
<keyword evidence="6" id="KW-0238">DNA-binding</keyword>
<keyword evidence="13" id="KW-1185">Reference proteome</keyword>
<dbReference type="Gene3D" id="3.40.50.2300">
    <property type="match status" value="1"/>
</dbReference>
<dbReference type="SMART" id="SM00448">
    <property type="entry name" value="REC"/>
    <property type="match status" value="1"/>
</dbReference>
<feature type="domain" description="Sigma-54 factor interaction" evidence="10">
    <location>
        <begin position="145"/>
        <end position="374"/>
    </location>
</feature>
<dbReference type="CDD" id="cd17549">
    <property type="entry name" value="REC_DctD-like"/>
    <property type="match status" value="1"/>
</dbReference>
<dbReference type="Gene3D" id="3.40.50.300">
    <property type="entry name" value="P-loop containing nucleotide triphosphate hydrolases"/>
    <property type="match status" value="1"/>
</dbReference>
<keyword evidence="2" id="KW-0547">Nucleotide-binding</keyword>
<keyword evidence="5" id="KW-0805">Transcription regulation</keyword>
<evidence type="ECO:0000256" key="6">
    <source>
        <dbReference type="ARBA" id="ARBA00023125"/>
    </source>
</evidence>
<dbReference type="AlphaFoldDB" id="A0A1I5C381"/>
<dbReference type="InterPro" id="IPR009057">
    <property type="entry name" value="Homeodomain-like_sf"/>
</dbReference>
<reference evidence="12 13" key="1">
    <citation type="submission" date="2016-10" db="EMBL/GenBank/DDBJ databases">
        <authorList>
            <person name="de Groot N.N."/>
        </authorList>
    </citation>
    <scope>NUCLEOTIDE SEQUENCE [LARGE SCALE GENOMIC DNA]</scope>
    <source>
        <strain evidence="12 13">CGMCC 1.9157</strain>
    </source>
</reference>
<dbReference type="InterPro" id="IPR058031">
    <property type="entry name" value="AAA_lid_NorR"/>
</dbReference>
<evidence type="ECO:0000256" key="4">
    <source>
        <dbReference type="ARBA" id="ARBA00023012"/>
    </source>
</evidence>
<dbReference type="InterPro" id="IPR002078">
    <property type="entry name" value="Sigma_54_int"/>
</dbReference>
<evidence type="ECO:0000256" key="9">
    <source>
        <dbReference type="PROSITE-ProRule" id="PRU00169"/>
    </source>
</evidence>
<dbReference type="OrthoDB" id="9762726at2"/>
<keyword evidence="4" id="KW-0902">Two-component regulatory system</keyword>
<dbReference type="PROSITE" id="PS00675">
    <property type="entry name" value="SIGMA54_INTERACT_1"/>
    <property type="match status" value="1"/>
</dbReference>
<dbReference type="SUPFAM" id="SSF52172">
    <property type="entry name" value="CheY-like"/>
    <property type="match status" value="1"/>
</dbReference>
<dbReference type="FunFam" id="3.40.50.2300:FF:000018">
    <property type="entry name" value="DNA-binding transcriptional regulator NtrC"/>
    <property type="match status" value="1"/>
</dbReference>
<dbReference type="Pfam" id="PF02954">
    <property type="entry name" value="HTH_8"/>
    <property type="match status" value="1"/>
</dbReference>
<organism evidence="12 13">
    <name type="scientific">Cohaesibacter marisflavi</name>
    <dbReference type="NCBI Taxonomy" id="655353"/>
    <lineage>
        <taxon>Bacteria</taxon>
        <taxon>Pseudomonadati</taxon>
        <taxon>Pseudomonadota</taxon>
        <taxon>Alphaproteobacteria</taxon>
        <taxon>Hyphomicrobiales</taxon>
        <taxon>Cohaesibacteraceae</taxon>
    </lineage>
</organism>
<dbReference type="InterPro" id="IPR003593">
    <property type="entry name" value="AAA+_ATPase"/>
</dbReference>
<evidence type="ECO:0000256" key="5">
    <source>
        <dbReference type="ARBA" id="ARBA00023015"/>
    </source>
</evidence>
<sequence>MDQIDISILYIEDDKSVQFAYQQSMEMAGFTVSTADNAEDGLKLVRKHPASVVLTDIRLPGMSGVKLMEKVLAIDPAIPVVLITGHGDVEMAVNAMKQGAHDFIEKPCSNKRLTEILQRAVDKRRLELENVQSRLQQKAANGPVMIGSSKAMNRIREMILNISDTDADVLVQGETGTGKEVVANAIHMWSDRRNANFVPLNCAAFPDSLFESEMFGHEAGTFTGATKKRIGKVEYAHKGTLFLDEIESMPLDIQAKFLRVLQERTVERLGNNVLVPVDCRVVAATKEDLQELSEKKAFRSDLYYRLNVVTIHLPPLRERREDIPELFYHFAFQAAQQYRRPMPDIKPELIIWLQTQKWPGNVRELKHFADRYILGFVPPETDGFSISDENRMSLTECLDSFEKQLIEDALRQTGGHVGSAAKQLLLPRKTLYDKLNRHDIKPDAFRSNNLAD</sequence>
<dbReference type="RefSeq" id="WP_090069198.1">
    <property type="nucleotide sequence ID" value="NZ_FOVR01000002.1"/>
</dbReference>
<evidence type="ECO:0000256" key="7">
    <source>
        <dbReference type="ARBA" id="ARBA00023159"/>
    </source>
</evidence>
<dbReference type="Pfam" id="PF00158">
    <property type="entry name" value="Sigma54_activat"/>
    <property type="match status" value="1"/>
</dbReference>
<evidence type="ECO:0000259" key="10">
    <source>
        <dbReference type="PROSITE" id="PS50045"/>
    </source>
</evidence>
<feature type="domain" description="Response regulatory" evidence="11">
    <location>
        <begin position="7"/>
        <end position="121"/>
    </location>
</feature>
<dbReference type="PANTHER" id="PTHR32071">
    <property type="entry name" value="TRANSCRIPTIONAL REGULATORY PROTEIN"/>
    <property type="match status" value="1"/>
</dbReference>
<evidence type="ECO:0000313" key="13">
    <source>
        <dbReference type="Proteomes" id="UP000199236"/>
    </source>
</evidence>
<evidence type="ECO:0000256" key="1">
    <source>
        <dbReference type="ARBA" id="ARBA00022553"/>
    </source>
</evidence>
<feature type="modified residue" description="4-aspartylphosphate" evidence="9">
    <location>
        <position position="56"/>
    </location>
</feature>
<dbReference type="Pfam" id="PF25601">
    <property type="entry name" value="AAA_lid_14"/>
    <property type="match status" value="1"/>
</dbReference>
<dbReference type="PROSITE" id="PS00676">
    <property type="entry name" value="SIGMA54_INTERACT_2"/>
    <property type="match status" value="1"/>
</dbReference>
<dbReference type="Gene3D" id="1.10.8.60">
    <property type="match status" value="1"/>
</dbReference>
<dbReference type="InterPro" id="IPR001789">
    <property type="entry name" value="Sig_transdc_resp-reg_receiver"/>
</dbReference>
<dbReference type="InterPro" id="IPR025662">
    <property type="entry name" value="Sigma_54_int_dom_ATP-bd_1"/>
</dbReference>
<accession>A0A1I5C381</accession>
<dbReference type="PROSITE" id="PS50045">
    <property type="entry name" value="SIGMA54_INTERACT_4"/>
    <property type="match status" value="1"/>
</dbReference>
<gene>
    <name evidence="12" type="ORF">SAMN04488056_10296</name>
</gene>